<sequence>MPYTVARKQRSKMTLQAQDDQAESGSIESKKCIHCDRFLGSRPSGNCNCERAESENQPHLTEIKN</sequence>
<reference evidence="2 3" key="1">
    <citation type="journal article" date="2011" name="PLoS Genet.">
        <title>Comparative genomic analysis of human fungal pathogens causing paracoccidioidomycosis.</title>
        <authorList>
            <person name="Desjardins C.A."/>
            <person name="Champion M.D."/>
            <person name="Holder J.W."/>
            <person name="Muszewska A."/>
            <person name="Goldberg J."/>
            <person name="Bailao A.M."/>
            <person name="Brigido M.M."/>
            <person name="Ferreira M.E."/>
            <person name="Garcia A.M."/>
            <person name="Grynberg M."/>
            <person name="Gujja S."/>
            <person name="Heiman D.I."/>
            <person name="Henn M.R."/>
            <person name="Kodira C.D."/>
            <person name="Leon-Narvaez H."/>
            <person name="Longo L.V."/>
            <person name="Ma L.J."/>
            <person name="Malavazi I."/>
            <person name="Matsuo A.L."/>
            <person name="Morais F.V."/>
            <person name="Pereira M."/>
            <person name="Rodriguez-Brito S."/>
            <person name="Sakthikumar S."/>
            <person name="Salem-Izacc S.M."/>
            <person name="Sykes S.M."/>
            <person name="Teixeira M.M."/>
            <person name="Vallejo M.C."/>
            <person name="Walter M.E."/>
            <person name="Yandava C."/>
            <person name="Young S."/>
            <person name="Zeng Q."/>
            <person name="Zucker J."/>
            <person name="Felipe M.S."/>
            <person name="Goldman G.H."/>
            <person name="Haas B.J."/>
            <person name="McEwen J.G."/>
            <person name="Nino-Vega G."/>
            <person name="Puccia R."/>
            <person name="San-Blas G."/>
            <person name="Soares C.M."/>
            <person name="Birren B.W."/>
            <person name="Cuomo C.A."/>
        </authorList>
    </citation>
    <scope>NUCLEOTIDE SEQUENCE [LARGE SCALE GENOMIC DNA]</scope>
    <source>
        <strain evidence="3">ATCC MYA-826 / Pb01</strain>
    </source>
</reference>
<name>A0A0A2V405_PARBA</name>
<organism evidence="2 3">
    <name type="scientific">Paracoccidioides lutzii (strain ATCC MYA-826 / Pb01)</name>
    <name type="common">Paracoccidioides brasiliensis</name>
    <dbReference type="NCBI Taxonomy" id="502779"/>
    <lineage>
        <taxon>Eukaryota</taxon>
        <taxon>Fungi</taxon>
        <taxon>Dikarya</taxon>
        <taxon>Ascomycota</taxon>
        <taxon>Pezizomycotina</taxon>
        <taxon>Eurotiomycetes</taxon>
        <taxon>Eurotiomycetidae</taxon>
        <taxon>Onygenales</taxon>
        <taxon>Ajellomycetaceae</taxon>
        <taxon>Paracoccidioides</taxon>
    </lineage>
</organism>
<dbReference type="GeneID" id="26970950"/>
<proteinExistence type="predicted"/>
<evidence type="ECO:0000313" key="3">
    <source>
        <dbReference type="Proteomes" id="UP000002059"/>
    </source>
</evidence>
<feature type="region of interest" description="Disordered" evidence="1">
    <location>
        <begin position="1"/>
        <end position="24"/>
    </location>
</feature>
<dbReference type="EMBL" id="KN294009">
    <property type="protein sequence ID" value="KGQ01097.1"/>
    <property type="molecule type" value="Genomic_DNA"/>
</dbReference>
<dbReference type="RefSeq" id="XP_015702652.1">
    <property type="nucleotide sequence ID" value="XM_015847740.1"/>
</dbReference>
<dbReference type="KEGG" id="pbl:PAAG_12225"/>
<dbReference type="Proteomes" id="UP000002059">
    <property type="component" value="Partially assembled WGS sequence"/>
</dbReference>
<evidence type="ECO:0000256" key="1">
    <source>
        <dbReference type="SAM" id="MobiDB-lite"/>
    </source>
</evidence>
<gene>
    <name evidence="2" type="ORF">PAAG_12225</name>
</gene>
<dbReference type="HOGENOM" id="CLU_2850303_0_0_1"/>
<dbReference type="VEuPathDB" id="FungiDB:PAAG_12225"/>
<keyword evidence="3" id="KW-1185">Reference proteome</keyword>
<evidence type="ECO:0000313" key="2">
    <source>
        <dbReference type="EMBL" id="KGQ01097.1"/>
    </source>
</evidence>
<feature type="compositionally biased region" description="Polar residues" evidence="1">
    <location>
        <begin position="12"/>
        <end position="24"/>
    </location>
</feature>
<accession>A0A0A2V405</accession>
<dbReference type="AlphaFoldDB" id="A0A0A2V405"/>
<protein>
    <submittedName>
        <fullName evidence="2">Uncharacterized protein</fullName>
    </submittedName>
</protein>